<organism evidence="4 5">
    <name type="scientific">Neorhodopirellula lusitana</name>
    <dbReference type="NCBI Taxonomy" id="445327"/>
    <lineage>
        <taxon>Bacteria</taxon>
        <taxon>Pseudomonadati</taxon>
        <taxon>Planctomycetota</taxon>
        <taxon>Planctomycetia</taxon>
        <taxon>Pirellulales</taxon>
        <taxon>Pirellulaceae</taxon>
        <taxon>Neorhodopirellula</taxon>
    </lineage>
</organism>
<dbReference type="InterPro" id="IPR013022">
    <property type="entry name" value="Xyl_isomerase-like_TIM-brl"/>
</dbReference>
<comment type="caution">
    <text evidence="4">The sequence shown here is derived from an EMBL/GenBank/DDBJ whole genome shotgun (WGS) entry which is preliminary data.</text>
</comment>
<dbReference type="InterPro" id="IPR036237">
    <property type="entry name" value="Xyl_isomerase-like_sf"/>
</dbReference>
<dbReference type="Proteomes" id="UP001158067">
    <property type="component" value="Unassembled WGS sequence"/>
</dbReference>
<evidence type="ECO:0000313" key="5">
    <source>
        <dbReference type="Proteomes" id="UP001158067"/>
    </source>
</evidence>
<feature type="region of interest" description="Disordered" evidence="2">
    <location>
        <begin position="58"/>
        <end position="80"/>
    </location>
</feature>
<dbReference type="Gene3D" id="3.20.20.150">
    <property type="entry name" value="Divalent-metal-dependent TIM barrel enzymes"/>
    <property type="match status" value="1"/>
</dbReference>
<dbReference type="Pfam" id="PF01261">
    <property type="entry name" value="AP_endonuc_2"/>
    <property type="match status" value="1"/>
</dbReference>
<reference evidence="4 5" key="1">
    <citation type="submission" date="2017-05" db="EMBL/GenBank/DDBJ databases">
        <authorList>
            <person name="Varghese N."/>
            <person name="Submissions S."/>
        </authorList>
    </citation>
    <scope>NUCLEOTIDE SEQUENCE [LARGE SCALE GENOMIC DNA]</scope>
    <source>
        <strain evidence="4 5">DSM 25457</strain>
    </source>
</reference>
<gene>
    <name evidence="4" type="ORF">SAMN06265222_103201</name>
</gene>
<evidence type="ECO:0000256" key="1">
    <source>
        <dbReference type="ARBA" id="ARBA00023235"/>
    </source>
</evidence>
<protein>
    <submittedName>
        <fullName evidence="4">Hexulose-6-phosphate isomerase</fullName>
    </submittedName>
</protein>
<evidence type="ECO:0000259" key="3">
    <source>
        <dbReference type="Pfam" id="PF01261"/>
    </source>
</evidence>
<dbReference type="EMBL" id="FXUG01000003">
    <property type="protein sequence ID" value="SMP50960.1"/>
    <property type="molecule type" value="Genomic_DNA"/>
</dbReference>
<keyword evidence="5" id="KW-1185">Reference proteome</keyword>
<dbReference type="GO" id="GO:0016853">
    <property type="term" value="F:isomerase activity"/>
    <property type="evidence" value="ECO:0007669"/>
    <property type="project" value="UniProtKB-KW"/>
</dbReference>
<evidence type="ECO:0000256" key="2">
    <source>
        <dbReference type="SAM" id="MobiDB-lite"/>
    </source>
</evidence>
<feature type="domain" description="Xylose isomerase-like TIM barrel" evidence="3">
    <location>
        <begin position="107"/>
        <end position="333"/>
    </location>
</feature>
<proteinExistence type="predicted"/>
<evidence type="ECO:0000313" key="4">
    <source>
        <dbReference type="EMBL" id="SMP50960.1"/>
    </source>
</evidence>
<dbReference type="PANTHER" id="PTHR43489:SF7">
    <property type="entry name" value="3-DEHYDRO-D-GULOSIDE 4-EPIMERASE-RELATED"/>
    <property type="match status" value="1"/>
</dbReference>
<dbReference type="PANTHER" id="PTHR43489">
    <property type="entry name" value="ISOMERASE"/>
    <property type="match status" value="1"/>
</dbReference>
<sequence length="354" mass="38419">MADCNAFPNPSFSDLMSQPKHLSRRQVITGMGGFVAGVGGSALIGQGRAVNRFGLMADQPESPRQQPLPTDLAGPSVPPTKKTWLRKTVKAGMIKADQATDWVPRLQMAKDAGFEGVEPNTGKLDITAIKQAASDVGIEIDGTVGGYHWQTRHTHADPKVRQAAQELLTESLQQTAALGANTFLIVPGHGKDGTPEEVKQRAFDAIAQAIPFADQLGVHILIENVWNHFLYDHQGEPNQSAQPLAEFVDSFGTETVGVQFDLGNHWKYGDVAQWVETLGSRIQKLDIKGFSRTQGRFTDITEGDINWASVETALHKIHFTGWVAAEVGGGDQERLTQVASQMEAALHCNKPINA</sequence>
<accession>A0ABY1PZ88</accession>
<keyword evidence="1 4" id="KW-0413">Isomerase</keyword>
<dbReference type="SUPFAM" id="SSF51658">
    <property type="entry name" value="Xylose isomerase-like"/>
    <property type="match status" value="1"/>
</dbReference>
<name>A0ABY1PZ88_9BACT</name>
<dbReference type="InterPro" id="IPR050417">
    <property type="entry name" value="Sugar_Epim/Isomerase"/>
</dbReference>